<protein>
    <recommendedName>
        <fullName evidence="1">Peptidase C1A papain C-terminal domain-containing protein</fullName>
    </recommendedName>
</protein>
<gene>
    <name evidence="2" type="ORF">ZEAMMB73_Zm00001d011254</name>
</gene>
<dbReference type="EMBL" id="CM000784">
    <property type="protein sequence ID" value="AQK96348.1"/>
    <property type="molecule type" value="Genomic_DNA"/>
</dbReference>
<dbReference type="InterPro" id="IPR000668">
    <property type="entry name" value="Peptidase_C1A_C"/>
</dbReference>
<dbReference type="STRING" id="4577.A0A1D6FYD0"/>
<dbReference type="InParanoid" id="A0A1D6FYD0"/>
<feature type="domain" description="Peptidase C1A papain C-terminal" evidence="1">
    <location>
        <begin position="111"/>
        <end position="131"/>
    </location>
</feature>
<dbReference type="Gene3D" id="3.90.70.10">
    <property type="entry name" value="Cysteine proteinases"/>
    <property type="match status" value="1"/>
</dbReference>
<sequence>MSSRVDIRVPKSPVSLPSCSRTALPRVDVRVPNPAPVRRFPTSRRHTIAAGPDSVDSAWPHRSRTNLAKGALLLTDKDLESEESLWSLYERWRSVHTVSRDLTEKQSRLERHEAVTAVKDQGQCASCWAWARCPTPFVPSRVSNNERVRLLVVFAAVQLGVVWAAQIDGFLAGKQAPPEKFVIPAKIKLTLEPWTSSLRGRSSRRHTRWTLPSCTTSDTTATVSQG</sequence>
<dbReference type="InterPro" id="IPR038765">
    <property type="entry name" value="Papain-like_cys_pep_sf"/>
</dbReference>
<evidence type="ECO:0000313" key="2">
    <source>
        <dbReference type="EMBL" id="AQK96348.1"/>
    </source>
</evidence>
<evidence type="ECO:0000259" key="1">
    <source>
        <dbReference type="Pfam" id="PF00112"/>
    </source>
</evidence>
<dbReference type="Pfam" id="PF00112">
    <property type="entry name" value="Peptidase_C1"/>
    <property type="match status" value="1"/>
</dbReference>
<name>A0A1D6FYD0_MAIZE</name>
<dbReference type="ExpressionAtlas" id="A0A1D6FYD0">
    <property type="expression patterns" value="baseline and differential"/>
</dbReference>
<dbReference type="AlphaFoldDB" id="A0A1D6FYD0"/>
<accession>A0A1D6FYD0</accession>
<organism evidence="2">
    <name type="scientific">Zea mays</name>
    <name type="common">Maize</name>
    <dbReference type="NCBI Taxonomy" id="4577"/>
    <lineage>
        <taxon>Eukaryota</taxon>
        <taxon>Viridiplantae</taxon>
        <taxon>Streptophyta</taxon>
        <taxon>Embryophyta</taxon>
        <taxon>Tracheophyta</taxon>
        <taxon>Spermatophyta</taxon>
        <taxon>Magnoliopsida</taxon>
        <taxon>Liliopsida</taxon>
        <taxon>Poales</taxon>
        <taxon>Poaceae</taxon>
        <taxon>PACMAD clade</taxon>
        <taxon>Panicoideae</taxon>
        <taxon>Andropogonodae</taxon>
        <taxon>Andropogoneae</taxon>
        <taxon>Tripsacinae</taxon>
        <taxon>Zea</taxon>
    </lineage>
</organism>
<dbReference type="GO" id="GO:0006508">
    <property type="term" value="P:proteolysis"/>
    <property type="evidence" value="ECO:0007669"/>
    <property type="project" value="InterPro"/>
</dbReference>
<proteinExistence type="predicted"/>
<reference evidence="2" key="1">
    <citation type="submission" date="2015-12" db="EMBL/GenBank/DDBJ databases">
        <title>Update maize B73 reference genome by single molecule sequencing technologies.</title>
        <authorList>
            <consortium name="Maize Genome Sequencing Project"/>
            <person name="Ware D."/>
        </authorList>
    </citation>
    <scope>NUCLEOTIDE SEQUENCE</scope>
    <source>
        <tissue evidence="2">Seedling</tissue>
    </source>
</reference>
<dbReference type="SUPFAM" id="SSF54001">
    <property type="entry name" value="Cysteine proteinases"/>
    <property type="match status" value="1"/>
</dbReference>
<dbReference type="GO" id="GO:0008234">
    <property type="term" value="F:cysteine-type peptidase activity"/>
    <property type="evidence" value="ECO:0007669"/>
    <property type="project" value="InterPro"/>
</dbReference>